<evidence type="ECO:0008006" key="8">
    <source>
        <dbReference type="Google" id="ProtNLM"/>
    </source>
</evidence>
<evidence type="ECO:0000313" key="7">
    <source>
        <dbReference type="Proteomes" id="UP000305729"/>
    </source>
</evidence>
<dbReference type="Proteomes" id="UP000305729">
    <property type="component" value="Chromosome 1"/>
</dbReference>
<dbReference type="RefSeq" id="WP_125558971.1">
    <property type="nucleotide sequence ID" value="NZ_CP045429.1"/>
</dbReference>
<evidence type="ECO:0000256" key="4">
    <source>
        <dbReference type="ARBA" id="ARBA00022679"/>
    </source>
</evidence>
<keyword evidence="1" id="KW-1003">Cell membrane</keyword>
<protein>
    <recommendedName>
        <fullName evidence="8">4-alpha-L-fucosyltransferase</fullName>
    </recommendedName>
</protein>
<dbReference type="GO" id="GO:0008417">
    <property type="term" value="F:fucosyltransferase activity"/>
    <property type="evidence" value="ECO:0007669"/>
    <property type="project" value="InterPro"/>
</dbReference>
<organism evidence="6 7">
    <name type="scientific">Pseudoalteromonas rubra</name>
    <dbReference type="NCBI Taxonomy" id="43658"/>
    <lineage>
        <taxon>Bacteria</taxon>
        <taxon>Pseudomonadati</taxon>
        <taxon>Pseudomonadota</taxon>
        <taxon>Gammaproteobacteria</taxon>
        <taxon>Alteromonadales</taxon>
        <taxon>Pseudoalteromonadaceae</taxon>
        <taxon>Pseudoalteromonas</taxon>
    </lineage>
</organism>
<dbReference type="AlphaFoldDB" id="A0A5S3V2W2"/>
<keyword evidence="4" id="KW-0808">Transferase</keyword>
<evidence type="ECO:0000256" key="1">
    <source>
        <dbReference type="ARBA" id="ARBA00022475"/>
    </source>
</evidence>
<evidence type="ECO:0000256" key="3">
    <source>
        <dbReference type="ARBA" id="ARBA00022676"/>
    </source>
</evidence>
<sequence>MKIAHFIHDEKFPDFAYIQFEAAAPGCSDYFIVGEKRELKYVKKIEPKFIPAKSFSDAAFLKKLAGYDLIVLHSLTMFNKRLVYNLDKNIRILWVGMGYDYYSLINGELVLPKTHSILNKGSFQGNNTFLALKSKLKKVLKIEVSWSYLLERIDYFSPVLYGEYTKLQSLYPLMNCKFIDWNYGSTCNVLNSLKDVKVSGNSVLLGNSAAPPNNHIEALDVLHSLMGNKRTVYLPLSYGASSKVRDKIIHYARNLDLDIEPLTEFMEQTEYFKLISECSHVVMNHCRQQGVGNIVVALYLGSRVFVNEKNDAYSHFRDLGCVIHTMAELQNSPELLSVDLDEKSKLKNREIIEKEISFSHVQGKTKKLIAQCID</sequence>
<reference evidence="6 7" key="1">
    <citation type="submission" date="2019-10" db="EMBL/GenBank/DDBJ databases">
        <title>Pseudoalteromonas rubra S4059.</title>
        <authorList>
            <person name="Paulsen S."/>
            <person name="Wang X."/>
        </authorList>
    </citation>
    <scope>NUCLEOTIDE SEQUENCE [LARGE SCALE GENOMIC DNA]</scope>
    <source>
        <strain evidence="6 7">S4059</strain>
    </source>
</reference>
<evidence type="ECO:0000313" key="6">
    <source>
        <dbReference type="EMBL" id="QPB84642.1"/>
    </source>
</evidence>
<dbReference type="OrthoDB" id="1083028at2"/>
<proteinExistence type="predicted"/>
<dbReference type="Pfam" id="PF07429">
    <property type="entry name" value="Glyco_transf_56"/>
    <property type="match status" value="1"/>
</dbReference>
<keyword evidence="5" id="KW-0472">Membrane</keyword>
<dbReference type="GO" id="GO:0009246">
    <property type="term" value="P:enterobacterial common antigen biosynthetic process"/>
    <property type="evidence" value="ECO:0007669"/>
    <property type="project" value="InterPro"/>
</dbReference>
<keyword evidence="2" id="KW-0997">Cell inner membrane</keyword>
<accession>A0A5S3V2W2</accession>
<keyword evidence="3" id="KW-0328">Glycosyltransferase</keyword>
<dbReference type="EMBL" id="CP045429">
    <property type="protein sequence ID" value="QPB84642.1"/>
    <property type="molecule type" value="Genomic_DNA"/>
</dbReference>
<evidence type="ECO:0000256" key="5">
    <source>
        <dbReference type="ARBA" id="ARBA00023136"/>
    </source>
</evidence>
<name>A0A5S3V2W2_9GAMM</name>
<gene>
    <name evidence="6" type="ORF">CWC22_017315</name>
</gene>
<evidence type="ECO:0000256" key="2">
    <source>
        <dbReference type="ARBA" id="ARBA00022519"/>
    </source>
</evidence>
<dbReference type="InterPro" id="IPR009993">
    <property type="entry name" value="WecF"/>
</dbReference>